<dbReference type="GO" id="GO:0016879">
    <property type="term" value="F:ligase activity, forming carbon-nitrogen bonds"/>
    <property type="evidence" value="ECO:0007669"/>
    <property type="project" value="TreeGrafter"/>
</dbReference>
<dbReference type="InterPro" id="IPR004666">
    <property type="entry name" value="Rp_bS6_RimK/Lys_biosynth_LsyX"/>
</dbReference>
<name>A0A1W6JY21_9CREN</name>
<dbReference type="Pfam" id="PF08443">
    <property type="entry name" value="RimK"/>
    <property type="match status" value="1"/>
</dbReference>
<dbReference type="STRING" id="282676.B6F84_03370"/>
<evidence type="ECO:0000259" key="5">
    <source>
        <dbReference type="PROSITE" id="PS50975"/>
    </source>
</evidence>
<dbReference type="EMBL" id="CP020477">
    <property type="protein sequence ID" value="ARM75168.1"/>
    <property type="molecule type" value="Genomic_DNA"/>
</dbReference>
<dbReference type="PANTHER" id="PTHR21621">
    <property type="entry name" value="RIBOSOMAL PROTEIN S6 MODIFICATION PROTEIN"/>
    <property type="match status" value="1"/>
</dbReference>
<evidence type="ECO:0000256" key="4">
    <source>
        <dbReference type="PROSITE-ProRule" id="PRU00409"/>
    </source>
</evidence>
<keyword evidence="6" id="KW-0436">Ligase</keyword>
<dbReference type="SUPFAM" id="SSF56059">
    <property type="entry name" value="Glutathione synthetase ATP-binding domain-like"/>
    <property type="match status" value="1"/>
</dbReference>
<evidence type="ECO:0000313" key="7">
    <source>
        <dbReference type="Proteomes" id="UP000193404"/>
    </source>
</evidence>
<evidence type="ECO:0000256" key="3">
    <source>
        <dbReference type="ARBA" id="ARBA00022840"/>
    </source>
</evidence>
<dbReference type="GO" id="GO:0046872">
    <property type="term" value="F:metal ion binding"/>
    <property type="evidence" value="ECO:0007669"/>
    <property type="project" value="UniProtKB-KW"/>
</dbReference>
<accession>A0A1W6JY21</accession>
<dbReference type="GO" id="GO:0005737">
    <property type="term" value="C:cytoplasm"/>
    <property type="evidence" value="ECO:0007669"/>
    <property type="project" value="TreeGrafter"/>
</dbReference>
<dbReference type="InterPro" id="IPR013815">
    <property type="entry name" value="ATP_grasp_subdomain_1"/>
</dbReference>
<evidence type="ECO:0000256" key="2">
    <source>
        <dbReference type="ARBA" id="ARBA00022741"/>
    </source>
</evidence>
<dbReference type="GeneID" id="41589928"/>
<sequence length="293" mass="32419">MKIAVIHESPKVSEASKELLLEIKNRGHTAYYIRPSKLNGEIDNGIQFNYSGKSINLDGGIIRNFGFLITMEQLTKRVDILVEMEKSGITLINPVKSMLLARDKFGSLIKLSKHKIPVPPTALVEDPFEAMRLAEKWGEVVIKPIMGSLGLGAVKASSPDIVFRVAKAILSVNQPVYVQKYVKKPDRDIRAFVVGGRLLGTIYRISPSNWKTNVAQGAMAQMLKPTAEVEEMAIKATEVLGLEYSGIDIVEDEEGGYKILEVNGAPLWKGFMTATNLNPAKYIIDHLISKIKK</sequence>
<dbReference type="RefSeq" id="WP_148690926.1">
    <property type="nucleotide sequence ID" value="NZ_CP020477.1"/>
</dbReference>
<gene>
    <name evidence="6" type="ORF">B6F84_03370</name>
</gene>
<evidence type="ECO:0000256" key="1">
    <source>
        <dbReference type="ARBA" id="ARBA00022723"/>
    </source>
</evidence>
<dbReference type="PANTHER" id="PTHR21621:SF0">
    <property type="entry name" value="BETA-CITRYLGLUTAMATE SYNTHASE B-RELATED"/>
    <property type="match status" value="1"/>
</dbReference>
<dbReference type="GO" id="GO:0005524">
    <property type="term" value="F:ATP binding"/>
    <property type="evidence" value="ECO:0007669"/>
    <property type="project" value="UniProtKB-UniRule"/>
</dbReference>
<keyword evidence="3 4" id="KW-0067">ATP-binding</keyword>
<organism evidence="6 7">
    <name type="scientific">Acidianus manzaensis</name>
    <dbReference type="NCBI Taxonomy" id="282676"/>
    <lineage>
        <taxon>Archaea</taxon>
        <taxon>Thermoproteota</taxon>
        <taxon>Thermoprotei</taxon>
        <taxon>Sulfolobales</taxon>
        <taxon>Sulfolobaceae</taxon>
        <taxon>Acidianus</taxon>
    </lineage>
</organism>
<dbReference type="InterPro" id="IPR011761">
    <property type="entry name" value="ATP-grasp"/>
</dbReference>
<dbReference type="Gene3D" id="3.30.470.20">
    <property type="entry name" value="ATP-grasp fold, B domain"/>
    <property type="match status" value="1"/>
</dbReference>
<dbReference type="NCBIfam" id="TIGR00768">
    <property type="entry name" value="rimK_fam"/>
    <property type="match status" value="1"/>
</dbReference>
<dbReference type="Gene3D" id="3.30.1490.20">
    <property type="entry name" value="ATP-grasp fold, A domain"/>
    <property type="match status" value="1"/>
</dbReference>
<dbReference type="Gene3D" id="3.40.50.20">
    <property type="match status" value="1"/>
</dbReference>
<protein>
    <submittedName>
        <fullName evidence="6">RimK family alpha-L-glutamate ligase</fullName>
    </submittedName>
</protein>
<dbReference type="Proteomes" id="UP000193404">
    <property type="component" value="Chromosome"/>
</dbReference>
<dbReference type="KEGG" id="aman:B6F84_03370"/>
<proteinExistence type="predicted"/>
<dbReference type="AlphaFoldDB" id="A0A1W6JY21"/>
<dbReference type="OrthoDB" id="33241at2157"/>
<reference evidence="6 7" key="1">
    <citation type="submission" date="2017-03" db="EMBL/GenBank/DDBJ databases">
        <title>Sulfur activation and transportation mechanism of thermophilic Archaea Acidianus manzaensis YN-25.</title>
        <authorList>
            <person name="Ma Y."/>
            <person name="Yang Y."/>
            <person name="Xia J."/>
        </authorList>
    </citation>
    <scope>NUCLEOTIDE SEQUENCE [LARGE SCALE GENOMIC DNA]</scope>
    <source>
        <strain evidence="6 7">YN-25</strain>
    </source>
</reference>
<evidence type="ECO:0000313" key="6">
    <source>
        <dbReference type="EMBL" id="ARM75168.1"/>
    </source>
</evidence>
<keyword evidence="1" id="KW-0479">Metal-binding</keyword>
<feature type="domain" description="ATP-grasp" evidence="5">
    <location>
        <begin position="108"/>
        <end position="288"/>
    </location>
</feature>
<dbReference type="PROSITE" id="PS50975">
    <property type="entry name" value="ATP_GRASP"/>
    <property type="match status" value="1"/>
</dbReference>
<keyword evidence="7" id="KW-1185">Reference proteome</keyword>
<dbReference type="InterPro" id="IPR013651">
    <property type="entry name" value="ATP-grasp_RimK-type"/>
</dbReference>
<keyword evidence="2 4" id="KW-0547">Nucleotide-binding</keyword>